<dbReference type="Gene3D" id="3.30.230.10">
    <property type="match status" value="1"/>
</dbReference>
<feature type="domain" description="Galactokinase N-terminal" evidence="12">
    <location>
        <begin position="11"/>
        <end position="58"/>
    </location>
</feature>
<dbReference type="Pfam" id="PF08544">
    <property type="entry name" value="GHMP_kinases_C"/>
    <property type="match status" value="1"/>
</dbReference>
<dbReference type="PANTHER" id="PTHR10457:SF7">
    <property type="entry name" value="GALACTOKINASE-RELATED"/>
    <property type="match status" value="1"/>
</dbReference>
<dbReference type="PRINTS" id="PR00959">
    <property type="entry name" value="MEVGALKINASE"/>
</dbReference>
<evidence type="ECO:0000256" key="4">
    <source>
        <dbReference type="ARBA" id="ARBA00022723"/>
    </source>
</evidence>
<proteinExistence type="inferred from homology"/>
<keyword evidence="4" id="KW-0479">Metal-binding</keyword>
<dbReference type="EMBL" id="CAESGF010000006">
    <property type="protein sequence ID" value="CAB4363564.1"/>
    <property type="molecule type" value="Genomic_DNA"/>
</dbReference>
<dbReference type="InterPro" id="IPR019741">
    <property type="entry name" value="Galactokinase_CS"/>
</dbReference>
<evidence type="ECO:0000256" key="2">
    <source>
        <dbReference type="ARBA" id="ARBA00022490"/>
    </source>
</evidence>
<evidence type="ECO:0000256" key="1">
    <source>
        <dbReference type="ARBA" id="ARBA00006566"/>
    </source>
</evidence>
<organism evidence="15">
    <name type="scientific">freshwater metagenome</name>
    <dbReference type="NCBI Taxonomy" id="449393"/>
    <lineage>
        <taxon>unclassified sequences</taxon>
        <taxon>metagenomes</taxon>
        <taxon>ecological metagenomes</taxon>
    </lineage>
</organism>
<feature type="domain" description="GHMP kinase C-terminal" evidence="11">
    <location>
        <begin position="280"/>
        <end position="348"/>
    </location>
</feature>
<gene>
    <name evidence="14" type="ORF">UFOPK2656_01270</name>
    <name evidence="15" type="ORF">UFOPK3267_00862</name>
    <name evidence="16" type="ORF">UFOPK3651_01345</name>
    <name evidence="17" type="ORF">UFOPK3931_00538</name>
    <name evidence="13" type="ORF">UFOPK4189_01344</name>
</gene>
<evidence type="ECO:0000259" key="11">
    <source>
        <dbReference type="Pfam" id="PF08544"/>
    </source>
</evidence>
<dbReference type="InterPro" id="IPR014721">
    <property type="entry name" value="Ribsml_uS5_D2-typ_fold_subgr"/>
</dbReference>
<dbReference type="GO" id="GO:0005829">
    <property type="term" value="C:cytosol"/>
    <property type="evidence" value="ECO:0007669"/>
    <property type="project" value="TreeGrafter"/>
</dbReference>
<dbReference type="InterPro" id="IPR013750">
    <property type="entry name" value="GHMP_kinase_C_dom"/>
</dbReference>
<evidence type="ECO:0000313" key="15">
    <source>
        <dbReference type="EMBL" id="CAB4849144.1"/>
    </source>
</evidence>
<keyword evidence="2" id="KW-0963">Cytoplasm</keyword>
<reference evidence="15" key="1">
    <citation type="submission" date="2020-05" db="EMBL/GenBank/DDBJ databases">
        <authorList>
            <person name="Chiriac C."/>
            <person name="Salcher M."/>
            <person name="Ghai R."/>
            <person name="Kavagutti S V."/>
        </authorList>
    </citation>
    <scope>NUCLEOTIDE SEQUENCE</scope>
</reference>
<evidence type="ECO:0000313" key="14">
    <source>
        <dbReference type="EMBL" id="CAB4720152.1"/>
    </source>
</evidence>
<dbReference type="SUPFAM" id="SSF55060">
    <property type="entry name" value="GHMP Kinase, C-terminal domain"/>
    <property type="match status" value="1"/>
</dbReference>
<evidence type="ECO:0000313" key="17">
    <source>
        <dbReference type="EMBL" id="CAB4976682.1"/>
    </source>
</evidence>
<evidence type="ECO:0000259" key="12">
    <source>
        <dbReference type="Pfam" id="PF10509"/>
    </source>
</evidence>
<dbReference type="Pfam" id="PF00288">
    <property type="entry name" value="GHMP_kinases_N"/>
    <property type="match status" value="1"/>
</dbReference>
<evidence type="ECO:0000256" key="8">
    <source>
        <dbReference type="ARBA" id="ARBA00022842"/>
    </source>
</evidence>
<comment type="similarity">
    <text evidence="1">Belongs to the GHMP kinase family. GalK subfamily.</text>
</comment>
<dbReference type="NCBIfam" id="TIGR00131">
    <property type="entry name" value="gal_kin"/>
    <property type="match status" value="1"/>
</dbReference>
<dbReference type="InterPro" id="IPR036554">
    <property type="entry name" value="GHMP_kinase_C_sf"/>
</dbReference>
<evidence type="ECO:0000313" key="13">
    <source>
        <dbReference type="EMBL" id="CAB4363564.1"/>
    </source>
</evidence>
<dbReference type="GO" id="GO:0046872">
    <property type="term" value="F:metal ion binding"/>
    <property type="evidence" value="ECO:0007669"/>
    <property type="project" value="UniProtKB-KW"/>
</dbReference>
<dbReference type="GO" id="GO:0004335">
    <property type="term" value="F:galactokinase activity"/>
    <property type="evidence" value="ECO:0007669"/>
    <property type="project" value="InterPro"/>
</dbReference>
<keyword evidence="7" id="KW-0067">ATP-binding</keyword>
<dbReference type="InterPro" id="IPR000705">
    <property type="entry name" value="Galactokinase"/>
</dbReference>
<dbReference type="FunFam" id="3.30.70.890:FF:000001">
    <property type="entry name" value="Galactokinase"/>
    <property type="match status" value="1"/>
</dbReference>
<dbReference type="GO" id="GO:0006012">
    <property type="term" value="P:galactose metabolic process"/>
    <property type="evidence" value="ECO:0007669"/>
    <property type="project" value="InterPro"/>
</dbReference>
<dbReference type="PRINTS" id="PR00473">
    <property type="entry name" value="GALCTOKINASE"/>
</dbReference>
<evidence type="ECO:0000256" key="7">
    <source>
        <dbReference type="ARBA" id="ARBA00022840"/>
    </source>
</evidence>
<dbReference type="EMBL" id="CAFBOL010000008">
    <property type="protein sequence ID" value="CAB4976682.1"/>
    <property type="molecule type" value="Genomic_DNA"/>
</dbReference>
<dbReference type="Gene3D" id="3.30.70.890">
    <property type="entry name" value="GHMP kinase, C-terminal domain"/>
    <property type="match status" value="1"/>
</dbReference>
<dbReference type="AlphaFoldDB" id="A0A6J7BW52"/>
<keyword evidence="3" id="KW-0808">Transferase</keyword>
<dbReference type="SUPFAM" id="SSF54211">
    <property type="entry name" value="Ribosomal protein S5 domain 2-like"/>
    <property type="match status" value="1"/>
</dbReference>
<keyword evidence="8" id="KW-0460">Magnesium</keyword>
<dbReference type="InterPro" id="IPR019539">
    <property type="entry name" value="GalKase_N"/>
</dbReference>
<evidence type="ECO:0000313" key="16">
    <source>
        <dbReference type="EMBL" id="CAB4928920.1"/>
    </source>
</evidence>
<sequence length="383" mass="39972">MSELFPRVRASFDAVFGGPPDLVARAPGRVNLIGEHTDYNDGFVLPVAIGAHTLVAARQRGDSQVNVVAVDFADALSSFSTNGTIAQSPEQPWSDYVRGVVFAMRAAGHELPGADLVIAGNVPQGSGLSSSASVVVAVATAFDAMAALELDPTAIATLAQSCECDFVGTKCGIMDQLVSARGVAGHAVLIDCRSLVCTPIPIPADTSILIVHSGVTRGLADGAYNERRAQCEDAAERLGVTKLRDATVPMLDAARSTLQPLTFQRARHVITENERTLAAAHALRNNDLVTLGSLMASSHDSMRVDFEITLPPVDQLVAELQSLIGPDGGARMTGGGFGGAVVAVMRSAQLPHVLAGLSYRTPSGDRPLVLEETASAGATVRRM</sequence>
<evidence type="ECO:0000259" key="10">
    <source>
        <dbReference type="Pfam" id="PF00288"/>
    </source>
</evidence>
<dbReference type="PIRSF" id="PIRSF000530">
    <property type="entry name" value="Galactokinase"/>
    <property type="match status" value="1"/>
</dbReference>
<dbReference type="EMBL" id="CAEZYF010000006">
    <property type="protein sequence ID" value="CAB4720152.1"/>
    <property type="molecule type" value="Genomic_DNA"/>
</dbReference>
<evidence type="ECO:0000256" key="3">
    <source>
        <dbReference type="ARBA" id="ARBA00022679"/>
    </source>
</evidence>
<keyword evidence="6" id="KW-0418">Kinase</keyword>
<dbReference type="PROSITE" id="PS00627">
    <property type="entry name" value="GHMP_KINASES_ATP"/>
    <property type="match status" value="1"/>
</dbReference>
<dbReference type="GO" id="GO:0005524">
    <property type="term" value="F:ATP binding"/>
    <property type="evidence" value="ECO:0007669"/>
    <property type="project" value="UniProtKB-KW"/>
</dbReference>
<evidence type="ECO:0000256" key="5">
    <source>
        <dbReference type="ARBA" id="ARBA00022741"/>
    </source>
</evidence>
<dbReference type="Pfam" id="PF10509">
    <property type="entry name" value="GalKase_gal_bdg"/>
    <property type="match status" value="1"/>
</dbReference>
<dbReference type="InterPro" id="IPR006203">
    <property type="entry name" value="GHMP_knse_ATP-bd_CS"/>
</dbReference>
<feature type="domain" description="GHMP kinase N-terminal" evidence="10">
    <location>
        <begin position="96"/>
        <end position="182"/>
    </location>
</feature>
<evidence type="ECO:0000256" key="6">
    <source>
        <dbReference type="ARBA" id="ARBA00022777"/>
    </source>
</evidence>
<protein>
    <submittedName>
        <fullName evidence="15">Unannotated protein</fullName>
    </submittedName>
</protein>
<dbReference type="InterPro" id="IPR020568">
    <property type="entry name" value="Ribosomal_Su5_D2-typ_SF"/>
</dbReference>
<dbReference type="InterPro" id="IPR006206">
    <property type="entry name" value="Mevalonate/galactokinase"/>
</dbReference>
<keyword evidence="5" id="KW-0547">Nucleotide-binding</keyword>
<dbReference type="PROSITE" id="PS00106">
    <property type="entry name" value="GALACTOKINASE"/>
    <property type="match status" value="1"/>
</dbReference>
<evidence type="ECO:0000256" key="9">
    <source>
        <dbReference type="ARBA" id="ARBA00023277"/>
    </source>
</evidence>
<dbReference type="FunFam" id="3.30.230.10:FF:000017">
    <property type="entry name" value="Galactokinase"/>
    <property type="match status" value="1"/>
</dbReference>
<dbReference type="InterPro" id="IPR006204">
    <property type="entry name" value="GHMP_kinase_N_dom"/>
</dbReference>
<keyword evidence="9" id="KW-0119">Carbohydrate metabolism</keyword>
<accession>A0A6J7BW52</accession>
<dbReference type="EMBL" id="CAFBMT010000006">
    <property type="protein sequence ID" value="CAB4928920.1"/>
    <property type="molecule type" value="Genomic_DNA"/>
</dbReference>
<name>A0A6J7BW52_9ZZZZ</name>
<dbReference type="PANTHER" id="PTHR10457">
    <property type="entry name" value="MEVALONATE KINASE/GALACTOKINASE"/>
    <property type="match status" value="1"/>
</dbReference>
<dbReference type="EMBL" id="CAFBIY010000034">
    <property type="protein sequence ID" value="CAB4849144.1"/>
    <property type="molecule type" value="Genomic_DNA"/>
</dbReference>